<dbReference type="Gene3D" id="3.30.710.10">
    <property type="entry name" value="Potassium Channel Kv1.1, Chain A"/>
    <property type="match status" value="1"/>
</dbReference>
<organism evidence="1 2">
    <name type="scientific">Moschus moschiferus</name>
    <name type="common">Siberian musk deer</name>
    <name type="synonym">Moschus sibiricus</name>
    <dbReference type="NCBI Taxonomy" id="68415"/>
    <lineage>
        <taxon>Eukaryota</taxon>
        <taxon>Metazoa</taxon>
        <taxon>Chordata</taxon>
        <taxon>Craniata</taxon>
        <taxon>Vertebrata</taxon>
        <taxon>Euteleostomi</taxon>
        <taxon>Mammalia</taxon>
        <taxon>Eutheria</taxon>
        <taxon>Laurasiatheria</taxon>
        <taxon>Artiodactyla</taxon>
        <taxon>Ruminantia</taxon>
        <taxon>Pecora</taxon>
        <taxon>Moschidae</taxon>
        <taxon>Moschus</taxon>
    </lineage>
</organism>
<reference evidence="1" key="2">
    <citation type="submission" date="2025-09" db="UniProtKB">
        <authorList>
            <consortium name="Ensembl"/>
        </authorList>
    </citation>
    <scope>IDENTIFICATION</scope>
</reference>
<dbReference type="InterPro" id="IPR039948">
    <property type="entry name" value="ELC1"/>
</dbReference>
<dbReference type="Ensembl" id="ENSMMST00000020612.1">
    <property type="protein sequence ID" value="ENSMMSP00000018669.1"/>
    <property type="gene ID" value="ENSMMSG00000014118.1"/>
</dbReference>
<protein>
    <recommendedName>
        <fullName evidence="3">SKP1 component POZ domain-containing protein</fullName>
    </recommendedName>
</protein>
<proteinExistence type="predicted"/>
<reference evidence="1" key="1">
    <citation type="submission" date="2025-08" db="UniProtKB">
        <authorList>
            <consortium name="Ensembl"/>
        </authorList>
    </citation>
    <scope>IDENTIFICATION</scope>
</reference>
<dbReference type="InterPro" id="IPR011333">
    <property type="entry name" value="SKP1/BTB/POZ_sf"/>
</dbReference>
<keyword evidence="2" id="KW-1185">Reference proteome</keyword>
<dbReference type="SUPFAM" id="SSF54695">
    <property type="entry name" value="POZ domain"/>
    <property type="match status" value="1"/>
</dbReference>
<evidence type="ECO:0000313" key="2">
    <source>
        <dbReference type="Proteomes" id="UP000694544"/>
    </source>
</evidence>
<accession>A0A8C6DSB9</accession>
<dbReference type="PANTHER" id="PTHR20648">
    <property type="entry name" value="ELONGIN-C"/>
    <property type="match status" value="1"/>
</dbReference>
<evidence type="ECO:0008006" key="3">
    <source>
        <dbReference type="Google" id="ProtNLM"/>
    </source>
</evidence>
<name>A0A8C6DSB9_MOSMO</name>
<dbReference type="Proteomes" id="UP000694544">
    <property type="component" value="Unplaced"/>
</dbReference>
<dbReference type="GeneTree" id="ENSGT00940000165227"/>
<dbReference type="AlphaFoldDB" id="A0A8C6DSB9"/>
<sequence length="79" mass="8337">MDGEEKTYGGCEGPDAMCVKLISSDGYEFIVKREHALTSGPIKVMLSGPDQMSLVGCSHGQRSLAGCRPCGRSQTGLSD</sequence>
<evidence type="ECO:0000313" key="1">
    <source>
        <dbReference type="Ensembl" id="ENSMMSP00000018669.1"/>
    </source>
</evidence>